<gene>
    <name evidence="2" type="ORF">DWX41_03410</name>
</gene>
<feature type="domain" description="Flavodoxin" evidence="1">
    <location>
        <begin position="15"/>
        <end position="152"/>
    </location>
</feature>
<dbReference type="Gene3D" id="3.40.50.360">
    <property type="match status" value="1"/>
</dbReference>
<dbReference type="PANTHER" id="PTHR38030:SF2">
    <property type="entry name" value="PROTOPORPHYRINOGEN IX DEHYDROGENASE [QUINONE]"/>
    <property type="match status" value="1"/>
</dbReference>
<dbReference type="Proteomes" id="UP000261111">
    <property type="component" value="Unassembled WGS sequence"/>
</dbReference>
<evidence type="ECO:0000313" key="3">
    <source>
        <dbReference type="Proteomes" id="UP000261111"/>
    </source>
</evidence>
<dbReference type="GO" id="GO:0010181">
    <property type="term" value="F:FMN binding"/>
    <property type="evidence" value="ECO:0007669"/>
    <property type="project" value="TreeGrafter"/>
</dbReference>
<protein>
    <submittedName>
        <fullName evidence="2">Flavodoxin</fullName>
    </submittedName>
</protein>
<dbReference type="InterPro" id="IPR052200">
    <property type="entry name" value="Protoporphyrinogen_IX_DH"/>
</dbReference>
<accession>A0A3E2X099</accession>
<dbReference type="SUPFAM" id="SSF52218">
    <property type="entry name" value="Flavoproteins"/>
    <property type="match status" value="1"/>
</dbReference>
<proteinExistence type="predicted"/>
<dbReference type="InterPro" id="IPR026816">
    <property type="entry name" value="Flavodoxin_dom"/>
</dbReference>
<sequence>MWRIDMDIYKEKNKVVVYTSETGFSKKYAGWIAEALKCEAVDIKEWKSRKPENYQTVIYGGGFYAGKIKGLKKIKEQMKNYPDLRLIVFGTGATPMEAEEIIKGAMDANFTAEEKKKIRTFYFQSGLNYEKMSLKYKIMMKMFTGMMNKKADKTEDEQMMAEMLAHSYDFSKKEYINKLLEYSE</sequence>
<dbReference type="GO" id="GO:0006783">
    <property type="term" value="P:heme biosynthetic process"/>
    <property type="evidence" value="ECO:0007669"/>
    <property type="project" value="TreeGrafter"/>
</dbReference>
<organism evidence="2 3">
    <name type="scientific">Hungatella hathewayi</name>
    <dbReference type="NCBI Taxonomy" id="154046"/>
    <lineage>
        <taxon>Bacteria</taxon>
        <taxon>Bacillati</taxon>
        <taxon>Bacillota</taxon>
        <taxon>Clostridia</taxon>
        <taxon>Lachnospirales</taxon>
        <taxon>Lachnospiraceae</taxon>
        <taxon>Hungatella</taxon>
    </lineage>
</organism>
<dbReference type="EMBL" id="QVIA01000003">
    <property type="protein sequence ID" value="RGC34514.1"/>
    <property type="molecule type" value="Genomic_DNA"/>
</dbReference>
<dbReference type="Pfam" id="PF12724">
    <property type="entry name" value="Flavodoxin_5"/>
    <property type="match status" value="1"/>
</dbReference>
<name>A0A3E2X099_9FIRM</name>
<comment type="caution">
    <text evidence="2">The sequence shown here is derived from an EMBL/GenBank/DDBJ whole genome shotgun (WGS) entry which is preliminary data.</text>
</comment>
<reference evidence="2 3" key="1">
    <citation type="submission" date="2018-08" db="EMBL/GenBank/DDBJ databases">
        <title>A genome reference for cultivated species of the human gut microbiota.</title>
        <authorList>
            <person name="Zou Y."/>
            <person name="Xue W."/>
            <person name="Luo G."/>
        </authorList>
    </citation>
    <scope>NUCLEOTIDE SEQUENCE [LARGE SCALE GENOMIC DNA]</scope>
    <source>
        <strain evidence="2 3">AF19-21</strain>
    </source>
</reference>
<evidence type="ECO:0000259" key="1">
    <source>
        <dbReference type="Pfam" id="PF12724"/>
    </source>
</evidence>
<dbReference type="GO" id="GO:0070819">
    <property type="term" value="F:menaquinone-dependent protoporphyrinogen oxidase activity"/>
    <property type="evidence" value="ECO:0007669"/>
    <property type="project" value="TreeGrafter"/>
</dbReference>
<dbReference type="InterPro" id="IPR029039">
    <property type="entry name" value="Flavoprotein-like_sf"/>
</dbReference>
<dbReference type="AlphaFoldDB" id="A0A3E2X099"/>
<evidence type="ECO:0000313" key="2">
    <source>
        <dbReference type="EMBL" id="RGC34514.1"/>
    </source>
</evidence>
<dbReference type="PANTHER" id="PTHR38030">
    <property type="entry name" value="PROTOPORPHYRINOGEN IX DEHYDROGENASE [MENAQUINONE]"/>
    <property type="match status" value="1"/>
</dbReference>